<dbReference type="Gene3D" id="2.40.160.90">
    <property type="match status" value="1"/>
</dbReference>
<dbReference type="Pfam" id="PF08794">
    <property type="entry name" value="FHBP_C"/>
    <property type="match status" value="1"/>
</dbReference>
<name>A0A8B4GPP3_EIKCO</name>
<organism evidence="3 4">
    <name type="scientific">Eikenella corrodens</name>
    <dbReference type="NCBI Taxonomy" id="539"/>
    <lineage>
        <taxon>Bacteria</taxon>
        <taxon>Pseudomonadati</taxon>
        <taxon>Pseudomonadota</taxon>
        <taxon>Betaproteobacteria</taxon>
        <taxon>Neisseriales</taxon>
        <taxon>Neisseriaceae</taxon>
        <taxon>Eikenella</taxon>
    </lineage>
</organism>
<dbReference type="InterPro" id="IPR011250">
    <property type="entry name" value="OMP/PagP_B-barrel"/>
</dbReference>
<dbReference type="RefSeq" id="WP_003823708.1">
    <property type="nucleotide sequence ID" value="NZ_CP082861.1"/>
</dbReference>
<dbReference type="Gene3D" id="2.60.40.1980">
    <property type="match status" value="1"/>
</dbReference>
<dbReference type="EMBL" id="LT906482">
    <property type="protein sequence ID" value="SNW08658.1"/>
    <property type="molecule type" value="Genomic_DNA"/>
</dbReference>
<dbReference type="KEGG" id="ecor:SAMEA4412678_1148"/>
<dbReference type="Proteomes" id="UP000215465">
    <property type="component" value="Chromosome 1"/>
</dbReference>
<keyword evidence="3" id="KW-0449">Lipoprotein</keyword>
<evidence type="ECO:0000259" key="2">
    <source>
        <dbReference type="Pfam" id="PF08794"/>
    </source>
</evidence>
<feature type="domain" description="Factor H binding protein-like C-terminal" evidence="2">
    <location>
        <begin position="165"/>
        <end position="264"/>
    </location>
</feature>
<dbReference type="SUPFAM" id="SSF56925">
    <property type="entry name" value="OMPA-like"/>
    <property type="match status" value="1"/>
</dbReference>
<evidence type="ECO:0000313" key="3">
    <source>
        <dbReference type="EMBL" id="SNW08658.1"/>
    </source>
</evidence>
<evidence type="ECO:0000313" key="4">
    <source>
        <dbReference type="Proteomes" id="UP000215465"/>
    </source>
</evidence>
<accession>A0A8B4GPP3</accession>
<gene>
    <name evidence="3" type="ORF">SAMEA4412678_01148</name>
</gene>
<dbReference type="GO" id="GO:0009279">
    <property type="term" value="C:cell outer membrane"/>
    <property type="evidence" value="ECO:0007669"/>
    <property type="project" value="UniProtKB-SubCell"/>
</dbReference>
<dbReference type="PROSITE" id="PS51257">
    <property type="entry name" value="PROKAR_LIPOPROTEIN"/>
    <property type="match status" value="1"/>
</dbReference>
<proteinExistence type="predicted"/>
<reference evidence="3 4" key="1">
    <citation type="submission" date="2017-06" db="EMBL/GenBank/DDBJ databases">
        <authorList>
            <consortium name="Pathogen Informatics"/>
        </authorList>
    </citation>
    <scope>NUCLEOTIDE SEQUENCE [LARGE SCALE GENOMIC DNA]</scope>
    <source>
        <strain evidence="3 4">NCTC10596</strain>
    </source>
</reference>
<dbReference type="AlphaFoldDB" id="A0A8B4GPP3"/>
<sequence>MQKHHILYIAITALTLGGCGSAGNSLANAITDPFTPKEGGYRQLSNIGSDEFTHTGLLPTIGSRQASTIRITDDQFIGTQNHEKDYSSRDTIPIGHKRQNAFTSLPYVLKDSSGNQMESGVLEVYKQAYSAVVGAQLHNRIEPGHPATPTRDFYVRSIQGEFTSNLPTQGIITYKGRAMTGSVTGSADHSNGLNYQIDYGARKGHGSITGLNGFGNIDLAEAPITQNPHGHNVINGAANSATHGAGNYELGIFGPQANEIAGKAHFNNQPNKEVGFAGGRVN</sequence>
<dbReference type="InterPro" id="IPR014902">
    <property type="entry name" value="FHBP-like_C"/>
</dbReference>
<evidence type="ECO:0000256" key="1">
    <source>
        <dbReference type="ARBA" id="ARBA00004442"/>
    </source>
</evidence>
<protein>
    <submittedName>
        <fullName evidence="3">Lipoprotein GNA1870 C terminal like</fullName>
    </submittedName>
</protein>
<dbReference type="GeneID" id="60770039"/>
<comment type="subcellular location">
    <subcellularLocation>
        <location evidence="1">Cell outer membrane</location>
    </subcellularLocation>
</comment>